<organism evidence="2">
    <name type="scientific">Graphocephala atropunctata</name>
    <dbReference type="NCBI Taxonomy" id="36148"/>
    <lineage>
        <taxon>Eukaryota</taxon>
        <taxon>Metazoa</taxon>
        <taxon>Ecdysozoa</taxon>
        <taxon>Arthropoda</taxon>
        <taxon>Hexapoda</taxon>
        <taxon>Insecta</taxon>
        <taxon>Pterygota</taxon>
        <taxon>Neoptera</taxon>
        <taxon>Paraneoptera</taxon>
        <taxon>Hemiptera</taxon>
        <taxon>Auchenorrhyncha</taxon>
        <taxon>Membracoidea</taxon>
        <taxon>Cicadellidae</taxon>
        <taxon>Cicadellinae</taxon>
        <taxon>Cicadellini</taxon>
        <taxon>Graphocephala</taxon>
    </lineage>
</organism>
<dbReference type="PANTHER" id="PTHR33480:SF1">
    <property type="entry name" value="TYR RECOMBINASE DOMAIN-CONTAINING PROTEIN"/>
    <property type="match status" value="1"/>
</dbReference>
<protein>
    <submittedName>
        <fullName evidence="2">Uncharacterized protein</fullName>
    </submittedName>
</protein>
<feature type="compositionally biased region" description="Polar residues" evidence="1">
    <location>
        <begin position="162"/>
        <end position="187"/>
    </location>
</feature>
<feature type="region of interest" description="Disordered" evidence="1">
    <location>
        <begin position="162"/>
        <end position="202"/>
    </location>
</feature>
<feature type="non-terminal residue" evidence="2">
    <location>
        <position position="1"/>
    </location>
</feature>
<dbReference type="GO" id="GO:0003677">
    <property type="term" value="F:DNA binding"/>
    <property type="evidence" value="ECO:0007669"/>
    <property type="project" value="InterPro"/>
</dbReference>
<dbReference type="PANTHER" id="PTHR33480">
    <property type="entry name" value="SET DOMAIN-CONTAINING PROTEIN-RELATED"/>
    <property type="match status" value="1"/>
</dbReference>
<dbReference type="InterPro" id="IPR011010">
    <property type="entry name" value="DNA_brk_join_enz"/>
</dbReference>
<gene>
    <name evidence="2" type="ORF">g.7175</name>
</gene>
<name>A0A1B6LHE3_9HEMI</name>
<sequence length="282" mass="32129">ELSNSDLEACKKFHIFYVPGKNLEVVPMVLTPIMKRPMDILLRYRHEVGIEGDALFVRSNNRPIKPNESIKLMTRKVSLLKPKDLTGNGLRHQAATFSKLHSDHPQYQDFLASALGHTLAVHKKHYDLPMGILQKIMVCPILNNIMKGKSTTCMKETTACTETTASRDATSSGLPVENLSGQSTSEVSDNSDDTSCSDTSFRPKCKRRRWSKEEEEIVLTHFSQQILDKQVPHRAEITTFLKDKSDVLKNRNTAQVYMYVRNHCNRKQLNVTPKVERYLKNS</sequence>
<dbReference type="EMBL" id="GEBQ01016866">
    <property type="protein sequence ID" value="JAT23111.1"/>
    <property type="molecule type" value="Transcribed_RNA"/>
</dbReference>
<dbReference type="SUPFAM" id="SSF56349">
    <property type="entry name" value="DNA breaking-rejoining enzymes"/>
    <property type="match status" value="1"/>
</dbReference>
<proteinExistence type="predicted"/>
<evidence type="ECO:0000256" key="1">
    <source>
        <dbReference type="SAM" id="MobiDB-lite"/>
    </source>
</evidence>
<accession>A0A1B6LHE3</accession>
<dbReference type="AlphaFoldDB" id="A0A1B6LHE3"/>
<evidence type="ECO:0000313" key="2">
    <source>
        <dbReference type="EMBL" id="JAT23111.1"/>
    </source>
</evidence>
<reference evidence="2" key="1">
    <citation type="submission" date="2015-11" db="EMBL/GenBank/DDBJ databases">
        <title>De novo transcriptome assembly of four potential Pierce s Disease insect vectors from Arizona vineyards.</title>
        <authorList>
            <person name="Tassone E.E."/>
        </authorList>
    </citation>
    <scope>NUCLEOTIDE SEQUENCE</scope>
</reference>